<dbReference type="Gene3D" id="3.10.310.30">
    <property type="match status" value="1"/>
</dbReference>
<gene>
    <name evidence="3" type="ORF">SAMN05421842_108112</name>
</gene>
<dbReference type="PANTHER" id="PTHR47618">
    <property type="entry name" value="BIFUNCTIONAL OLIGORIBONUCLEASE AND PAP PHOSPHATASE NRNA"/>
    <property type="match status" value="1"/>
</dbReference>
<dbReference type="PANTHER" id="PTHR47618:SF1">
    <property type="entry name" value="BIFUNCTIONAL OLIGORIBONUCLEASE AND PAP PHOSPHATASE NRNA"/>
    <property type="match status" value="1"/>
</dbReference>
<dbReference type="Pfam" id="PF02272">
    <property type="entry name" value="DHHA1"/>
    <property type="match status" value="1"/>
</dbReference>
<dbReference type="GO" id="GO:0003676">
    <property type="term" value="F:nucleic acid binding"/>
    <property type="evidence" value="ECO:0007669"/>
    <property type="project" value="InterPro"/>
</dbReference>
<dbReference type="InterPro" id="IPR003156">
    <property type="entry name" value="DHHA1_dom"/>
</dbReference>
<evidence type="ECO:0000259" key="2">
    <source>
        <dbReference type="Pfam" id="PF02272"/>
    </source>
</evidence>
<dbReference type="InterPro" id="IPR038763">
    <property type="entry name" value="DHH_sf"/>
</dbReference>
<accession>A0A1I1LUB8</accession>
<evidence type="ECO:0000313" key="3">
    <source>
        <dbReference type="EMBL" id="SFC73893.1"/>
    </source>
</evidence>
<keyword evidence="4" id="KW-1185">Reference proteome</keyword>
<dbReference type="STRING" id="119641.SAMN05421842_108112"/>
<dbReference type="AlphaFoldDB" id="A0A1I1LUB8"/>
<feature type="domain" description="DDH" evidence="1">
    <location>
        <begin position="16"/>
        <end position="158"/>
    </location>
</feature>
<proteinExistence type="predicted"/>
<evidence type="ECO:0000313" key="4">
    <source>
        <dbReference type="Proteomes" id="UP000199263"/>
    </source>
</evidence>
<evidence type="ECO:0000259" key="1">
    <source>
        <dbReference type="Pfam" id="PF01368"/>
    </source>
</evidence>
<dbReference type="SUPFAM" id="SSF64182">
    <property type="entry name" value="DHH phosphoesterases"/>
    <property type="match status" value="1"/>
</dbReference>
<feature type="domain" description="DHHA1" evidence="2">
    <location>
        <begin position="225"/>
        <end position="324"/>
    </location>
</feature>
<dbReference type="Pfam" id="PF01368">
    <property type="entry name" value="DHH"/>
    <property type="match status" value="1"/>
</dbReference>
<dbReference type="RefSeq" id="WP_090090370.1">
    <property type="nucleotide sequence ID" value="NZ_FOMG01000008.1"/>
</dbReference>
<dbReference type="OrthoDB" id="9803668at2"/>
<sequence>MSITSIKEEIVKSKKIGLSFHTSPDGDAIGSTLSLLRAIRSIGKEAYIISRDVIPDNLSFLALSEEIDGNTLEPDSNTDLVIVLDCGNIDRISAHLDNYDGKIINIDHHLSNEQYGFINYVDPTCAATAEISYLLIKELGIDFNKKTSLEIDIAKSIYTSLVTDTGSFRHSNVTKRTHLIASEVIELGIDNSKIHSNLFDNKDFNKVKLMGCILANVELALENKVAVMQISKNILENFNLINVDTSDIISIGLGIKGVEVALLLKESEKGIKVSLRSKNNVDVRKVAECYGGGGHMKAAGAIQKDLDLETAKSNLLKTLKEEMKL</sequence>
<dbReference type="Gene3D" id="3.90.1640.10">
    <property type="entry name" value="inorganic pyrophosphatase (n-terminal core)"/>
    <property type="match status" value="1"/>
</dbReference>
<dbReference type="InterPro" id="IPR001667">
    <property type="entry name" value="DDH_dom"/>
</dbReference>
<dbReference type="Proteomes" id="UP000199263">
    <property type="component" value="Unassembled WGS sequence"/>
</dbReference>
<name>A0A1I1LUB8_9CLOT</name>
<organism evidence="3 4">
    <name type="scientific">Clostridium uliginosum</name>
    <dbReference type="NCBI Taxonomy" id="119641"/>
    <lineage>
        <taxon>Bacteria</taxon>
        <taxon>Bacillati</taxon>
        <taxon>Bacillota</taxon>
        <taxon>Clostridia</taxon>
        <taxon>Eubacteriales</taxon>
        <taxon>Clostridiaceae</taxon>
        <taxon>Clostridium</taxon>
    </lineage>
</organism>
<dbReference type="EMBL" id="FOMG01000008">
    <property type="protein sequence ID" value="SFC73893.1"/>
    <property type="molecule type" value="Genomic_DNA"/>
</dbReference>
<reference evidence="3 4" key="1">
    <citation type="submission" date="2016-10" db="EMBL/GenBank/DDBJ databases">
        <authorList>
            <person name="de Groot N.N."/>
        </authorList>
    </citation>
    <scope>NUCLEOTIDE SEQUENCE [LARGE SCALE GENOMIC DNA]</scope>
    <source>
        <strain evidence="3 4">DSM 12992</strain>
    </source>
</reference>
<protein>
    <submittedName>
        <fullName evidence="3">Phosphoesterase RecJ domain-containing protein</fullName>
    </submittedName>
</protein>
<dbReference type="InterPro" id="IPR051319">
    <property type="entry name" value="Oligoribo/pAp-PDE_c-di-AMP_PDE"/>
</dbReference>